<gene>
    <name evidence="1" type="ORF">LPJ66_002343</name>
</gene>
<evidence type="ECO:0000313" key="2">
    <source>
        <dbReference type="Proteomes" id="UP001150581"/>
    </source>
</evidence>
<reference evidence="1" key="1">
    <citation type="submission" date="2022-07" db="EMBL/GenBank/DDBJ databases">
        <title>Phylogenomic reconstructions and comparative analyses of Kickxellomycotina fungi.</title>
        <authorList>
            <person name="Reynolds N.K."/>
            <person name="Stajich J.E."/>
            <person name="Barry K."/>
            <person name="Grigoriev I.V."/>
            <person name="Crous P."/>
            <person name="Smith M.E."/>
        </authorList>
    </citation>
    <scope>NUCLEOTIDE SEQUENCE</scope>
    <source>
        <strain evidence="1">Benny 63K</strain>
    </source>
</reference>
<dbReference type="Proteomes" id="UP001150581">
    <property type="component" value="Unassembled WGS sequence"/>
</dbReference>
<proteinExistence type="predicted"/>
<evidence type="ECO:0000313" key="1">
    <source>
        <dbReference type="EMBL" id="KAJ1899074.1"/>
    </source>
</evidence>
<protein>
    <submittedName>
        <fullName evidence="1">Uncharacterized protein</fullName>
    </submittedName>
</protein>
<keyword evidence="2" id="KW-1185">Reference proteome</keyword>
<feature type="non-terminal residue" evidence="1">
    <location>
        <position position="213"/>
    </location>
</feature>
<name>A0ACC1IR10_9FUNG</name>
<accession>A0ACC1IR10</accession>
<dbReference type="EMBL" id="JANBPG010000184">
    <property type="protein sequence ID" value="KAJ1899074.1"/>
    <property type="molecule type" value="Genomic_DNA"/>
</dbReference>
<comment type="caution">
    <text evidence="1">The sequence shown here is derived from an EMBL/GenBank/DDBJ whole genome shotgun (WGS) entry which is preliminary data.</text>
</comment>
<organism evidence="1 2">
    <name type="scientific">Kickxella alabastrina</name>
    <dbReference type="NCBI Taxonomy" id="61397"/>
    <lineage>
        <taxon>Eukaryota</taxon>
        <taxon>Fungi</taxon>
        <taxon>Fungi incertae sedis</taxon>
        <taxon>Zoopagomycota</taxon>
        <taxon>Kickxellomycotina</taxon>
        <taxon>Kickxellomycetes</taxon>
        <taxon>Kickxellales</taxon>
        <taxon>Kickxellaceae</taxon>
        <taxon>Kickxella</taxon>
    </lineage>
</organism>
<sequence length="213" mass="23085">MSINLEQLTTYQIQPGHSFGNHSTATGDSTDQSTTSNSSADEFHLISRQLPRTTTKLSRETLESSEGLRARFSGPTNRQSEPGDKRQVILEADSRDQKSTCTYEGDFEQVSRGELNGGTGDNDEEVDCVLIYDAENKMFVIERVASNIVVRSGVANGVASSAGTATGLLALPTKRHDPTRDGERGRREVSAVGDVDRSGADETSEDELAKELE</sequence>